<organism evidence="1 2">
    <name type="scientific">Aureimonas pseudogalii</name>
    <dbReference type="NCBI Taxonomy" id="1744844"/>
    <lineage>
        <taxon>Bacteria</taxon>
        <taxon>Pseudomonadati</taxon>
        <taxon>Pseudomonadota</taxon>
        <taxon>Alphaproteobacteria</taxon>
        <taxon>Hyphomicrobiales</taxon>
        <taxon>Aurantimonadaceae</taxon>
        <taxon>Aureimonas</taxon>
    </lineage>
</organism>
<protein>
    <recommendedName>
        <fullName evidence="3">BrnT family toxin</fullName>
    </recommendedName>
</protein>
<accession>A0A7W6H3I5</accession>
<comment type="caution">
    <text evidence="1">The sequence shown here is derived from an EMBL/GenBank/DDBJ whole genome shotgun (WGS) entry which is preliminary data.</text>
</comment>
<reference evidence="1 2" key="1">
    <citation type="submission" date="2020-08" db="EMBL/GenBank/DDBJ databases">
        <title>Genomic Encyclopedia of Type Strains, Phase IV (KMG-IV): sequencing the most valuable type-strain genomes for metagenomic binning, comparative biology and taxonomic classification.</title>
        <authorList>
            <person name="Goeker M."/>
        </authorList>
    </citation>
    <scope>NUCLEOTIDE SEQUENCE [LARGE SCALE GENOMIC DNA]</scope>
    <source>
        <strain evidence="1 2">DSM 102238</strain>
    </source>
</reference>
<dbReference type="Pfam" id="PF04365">
    <property type="entry name" value="BrnT_toxin"/>
    <property type="match status" value="1"/>
</dbReference>
<keyword evidence="2" id="KW-1185">Reference proteome</keyword>
<gene>
    <name evidence="1" type="ORF">GGR04_001566</name>
</gene>
<dbReference type="Gene3D" id="3.10.450.530">
    <property type="entry name" value="Ribonuclease toxin, BrnT, of type II toxin-antitoxin system"/>
    <property type="match status" value="1"/>
</dbReference>
<dbReference type="AlphaFoldDB" id="A0A7W6H3I5"/>
<dbReference type="Proteomes" id="UP000542776">
    <property type="component" value="Unassembled WGS sequence"/>
</dbReference>
<evidence type="ECO:0008006" key="3">
    <source>
        <dbReference type="Google" id="ProtNLM"/>
    </source>
</evidence>
<dbReference type="EMBL" id="JACIEK010000002">
    <property type="protein sequence ID" value="MBB3997730.1"/>
    <property type="molecule type" value="Genomic_DNA"/>
</dbReference>
<dbReference type="InterPro" id="IPR038573">
    <property type="entry name" value="BrnT_sf"/>
</dbReference>
<dbReference type="InterPro" id="IPR007460">
    <property type="entry name" value="BrnT_toxin"/>
</dbReference>
<dbReference type="RefSeq" id="WP_183199267.1">
    <property type="nucleotide sequence ID" value="NZ_JACIEK010000002.1"/>
</dbReference>
<name>A0A7W6H3I5_9HYPH</name>
<proteinExistence type="predicted"/>
<evidence type="ECO:0000313" key="1">
    <source>
        <dbReference type="EMBL" id="MBB3997730.1"/>
    </source>
</evidence>
<evidence type="ECO:0000313" key="2">
    <source>
        <dbReference type="Proteomes" id="UP000542776"/>
    </source>
</evidence>
<sequence length="91" mass="10679">MARITFDPSKRERTLRERGIDFALAEVVFAGRTFDQEDDRHDYGEVRIITVGRLDGRMMVVVWTPRDGARHVISMRKANEREQARYAVRLD</sequence>